<dbReference type="Proteomes" id="UP000215335">
    <property type="component" value="Unassembled WGS sequence"/>
</dbReference>
<comment type="caution">
    <text evidence="1">The sequence shown here is derived from an EMBL/GenBank/DDBJ whole genome shotgun (WGS) entry which is preliminary data.</text>
</comment>
<dbReference type="EMBL" id="NNAY01001863">
    <property type="protein sequence ID" value="OXU22692.1"/>
    <property type="molecule type" value="Genomic_DNA"/>
</dbReference>
<protein>
    <submittedName>
        <fullName evidence="1">Uncharacterized protein</fullName>
    </submittedName>
</protein>
<dbReference type="AlphaFoldDB" id="A0A232EWH0"/>
<evidence type="ECO:0000313" key="1">
    <source>
        <dbReference type="EMBL" id="OXU22692.1"/>
    </source>
</evidence>
<gene>
    <name evidence="1" type="ORF">TSAR_002821</name>
</gene>
<reference evidence="1 2" key="1">
    <citation type="journal article" date="2017" name="Curr. Biol.">
        <title>The Evolution of Venom by Co-option of Single-Copy Genes.</title>
        <authorList>
            <person name="Martinson E.O."/>
            <person name="Mrinalini"/>
            <person name="Kelkar Y.D."/>
            <person name="Chang C.H."/>
            <person name="Werren J.H."/>
        </authorList>
    </citation>
    <scope>NUCLEOTIDE SEQUENCE [LARGE SCALE GENOMIC DNA]</scope>
    <source>
        <strain evidence="1 2">Alberta</strain>
        <tissue evidence="1">Whole body</tissue>
    </source>
</reference>
<sequence length="41" mass="4537">MPLSFSFKAAARGFPFFPSFLSNDYSALAPARTDRPSPQRS</sequence>
<name>A0A232EWH0_9HYME</name>
<organism evidence="1 2">
    <name type="scientific">Trichomalopsis sarcophagae</name>
    <dbReference type="NCBI Taxonomy" id="543379"/>
    <lineage>
        <taxon>Eukaryota</taxon>
        <taxon>Metazoa</taxon>
        <taxon>Ecdysozoa</taxon>
        <taxon>Arthropoda</taxon>
        <taxon>Hexapoda</taxon>
        <taxon>Insecta</taxon>
        <taxon>Pterygota</taxon>
        <taxon>Neoptera</taxon>
        <taxon>Endopterygota</taxon>
        <taxon>Hymenoptera</taxon>
        <taxon>Apocrita</taxon>
        <taxon>Proctotrupomorpha</taxon>
        <taxon>Chalcidoidea</taxon>
        <taxon>Pteromalidae</taxon>
        <taxon>Pteromalinae</taxon>
        <taxon>Trichomalopsis</taxon>
    </lineage>
</organism>
<keyword evidence="2" id="KW-1185">Reference proteome</keyword>
<accession>A0A232EWH0</accession>
<evidence type="ECO:0000313" key="2">
    <source>
        <dbReference type="Proteomes" id="UP000215335"/>
    </source>
</evidence>
<proteinExistence type="predicted"/>